<gene>
    <name evidence="2" type="ORF">CHIRRI_LOCUS13726</name>
</gene>
<name>A0A9N9S7C4_9DIPT</name>
<dbReference type="InterPro" id="IPR036047">
    <property type="entry name" value="F-box-like_dom_sf"/>
</dbReference>
<organism evidence="2 3">
    <name type="scientific">Chironomus riparius</name>
    <dbReference type="NCBI Taxonomy" id="315576"/>
    <lineage>
        <taxon>Eukaryota</taxon>
        <taxon>Metazoa</taxon>
        <taxon>Ecdysozoa</taxon>
        <taxon>Arthropoda</taxon>
        <taxon>Hexapoda</taxon>
        <taxon>Insecta</taxon>
        <taxon>Pterygota</taxon>
        <taxon>Neoptera</taxon>
        <taxon>Endopterygota</taxon>
        <taxon>Diptera</taxon>
        <taxon>Nematocera</taxon>
        <taxon>Chironomoidea</taxon>
        <taxon>Chironomidae</taxon>
        <taxon>Chironominae</taxon>
        <taxon>Chironomus</taxon>
    </lineage>
</organism>
<dbReference type="PROSITE" id="PS50181">
    <property type="entry name" value="FBOX"/>
    <property type="match status" value="1"/>
</dbReference>
<feature type="domain" description="F-box" evidence="1">
    <location>
        <begin position="16"/>
        <end position="63"/>
    </location>
</feature>
<accession>A0A9N9S7C4</accession>
<dbReference type="Pfam" id="PF12937">
    <property type="entry name" value="F-box-like"/>
    <property type="match status" value="1"/>
</dbReference>
<reference evidence="2" key="2">
    <citation type="submission" date="2022-10" db="EMBL/GenBank/DDBJ databases">
        <authorList>
            <consortium name="ENA_rothamsted_submissions"/>
            <consortium name="culmorum"/>
            <person name="King R."/>
        </authorList>
    </citation>
    <scope>NUCLEOTIDE SEQUENCE</scope>
</reference>
<dbReference type="Gene3D" id="1.20.1280.50">
    <property type="match status" value="1"/>
</dbReference>
<dbReference type="SUPFAM" id="SSF81383">
    <property type="entry name" value="F-box domain"/>
    <property type="match status" value="1"/>
</dbReference>
<sequence>MQMKKIKLEIHQNHRKLSINSLPNDVLIEIFQYFDENSLRSALNVCQSWSEIIKSSLSLSKDLTIKVQESVKNDKNLSIHIPIDGLKYRKLHVKGPIINNSNYFELTDLLHKYGHNFQHLILEDFTCDKKLFEKCQNVSKLRVLSNCNEEFVSSFENLTELILNIGSLSTINNFKQQTVQLKTFKLKLKQTTDLNEKECQILYNFVLSQNKFLKELSIAGVPIDSQFIKEIFTFEKLTKIELEIDKVEANQSIIKDQHWRTLKFKNPNLSYKSFILNAASSFSSK</sequence>
<dbReference type="InterPro" id="IPR001810">
    <property type="entry name" value="F-box_dom"/>
</dbReference>
<dbReference type="Proteomes" id="UP001153620">
    <property type="component" value="Chromosome 4"/>
</dbReference>
<reference evidence="2" key="1">
    <citation type="submission" date="2022-01" db="EMBL/GenBank/DDBJ databases">
        <authorList>
            <person name="King R."/>
        </authorList>
    </citation>
    <scope>NUCLEOTIDE SEQUENCE</scope>
</reference>
<proteinExistence type="predicted"/>
<protein>
    <recommendedName>
        <fullName evidence="1">F-box domain-containing protein</fullName>
    </recommendedName>
</protein>
<dbReference type="CDD" id="cd09917">
    <property type="entry name" value="F-box_SF"/>
    <property type="match status" value="1"/>
</dbReference>
<keyword evidence="3" id="KW-1185">Reference proteome</keyword>
<evidence type="ECO:0000259" key="1">
    <source>
        <dbReference type="PROSITE" id="PS50181"/>
    </source>
</evidence>
<dbReference type="AlphaFoldDB" id="A0A9N9S7C4"/>
<evidence type="ECO:0000313" key="2">
    <source>
        <dbReference type="EMBL" id="CAG9810914.1"/>
    </source>
</evidence>
<dbReference type="SMART" id="SM00256">
    <property type="entry name" value="FBOX"/>
    <property type="match status" value="1"/>
</dbReference>
<dbReference type="EMBL" id="OU895880">
    <property type="protein sequence ID" value="CAG9810914.1"/>
    <property type="molecule type" value="Genomic_DNA"/>
</dbReference>
<evidence type="ECO:0000313" key="3">
    <source>
        <dbReference type="Proteomes" id="UP001153620"/>
    </source>
</evidence>